<name>Q9RER7_LYSSH</name>
<dbReference type="PROSITE" id="PS51272">
    <property type="entry name" value="SLH"/>
    <property type="match status" value="3"/>
</dbReference>
<dbReference type="PANTHER" id="PTHR43308">
    <property type="entry name" value="OUTER MEMBRANE PROTEIN ALPHA-RELATED"/>
    <property type="match status" value="1"/>
</dbReference>
<dbReference type="AlphaFoldDB" id="Q9RER7"/>
<reference evidence="4" key="1">
    <citation type="journal article" date="2002" name="Appl. Environ. Microbiol.">
        <title>Molecular characterization of the S-layer gene, sbpA, of Bacillus sphaericus CCM 2177 and production of a functional S-layer fusion protein with the ability to recrystallize in a defined orientation while presenting the fused allergen.</title>
        <authorList>
            <person name="Ilk N."/>
            <person name="Vollenkle C."/>
            <person name="Egelseer E.M."/>
            <person name="Breitwieser A."/>
            <person name="Sleytr U.B."/>
            <person name="Sara M."/>
        </authorList>
    </citation>
    <scope>NUCLEOTIDE SEQUENCE</scope>
    <source>
        <strain evidence="4">CCM 2177</strain>
    </source>
</reference>
<sequence length="1268" mass="132047">MAKQNKGRKFFAASATAALVASAIVPVASAAQVNDYNKISGYAKEAVQSLVDQGVIQGDTNGNFNPLNTVTRAQAAEIFTKALELEADGDVNFSDVKKGAWYYNSIAAVVANGIFEGVSANEFAPNKSLTRSEAAKVLVDAFGLEGSESLSQFADASQVKGWAKSALETAVANGIFTGSEENGKLNLKPNAAITRQDFAVVFARTLDLAVETVDASVKAINNTTVEVTFDEEVDNVEALKFKIEGLEVKNAAVKQTNKKVVVLTTEAQTADKEYVVTLDGEEIGKFKGIEAVVPKSIVLKTTNTQGKVGNQVTLTADVGVKAAGIPVTFNVDAPTGSLNKDAVVEVYTNAEGIASYSYTQYAPDADDVTVYPTGAPQLRAFGPVYWGVDNILTIEEVTTGNTLANGVKKTYKVTFKDPKTGAALTNKKLNVSFVENTNVAFNAISKATVTNPSSGLTVTPYQTTTGLQEEIQVTTDSNGQATFVVSGTNTAVTPYVFVDGSSSVLGVSTVTGTNNVTQATTANKKWEATELTATAAQVKFEGAQLNHQITVERDGEEEAAAQYGSKLNGREYKVKVLDKDGKPYANGLVNIGLDEVLDRNLNTNSKAQFANVTDGTALTLNPGTSQQGKIKLNSKGEATVVLYGAKGEVGTPVVWIDQNTSQNNQSGVLEDGEPFFKAPVSNFQYERVMGAEFTVEGKTSNQNVGTDGIANYAFALTNQSGKTLTNLIGKMTYEIRNTSGQPIEVKTPISYRDQNNVSSTLFKIEEYGSITISADVISTSNAAFTIETAPNGKAATVVVTPSFVTANNFDASADNNLNGVVTDARDFNKHVTAPALTATFGNNKEVGTNYTGTVQYFNKDKKTITFNGKNAVKYAGESGKTYKYFGLGSTPISTADDFITQLQNNAANGSVTVTYKVVDNEVQFYIVSFNNDGAANAVKPEPTAVAPTDGTVAFTNTSFNASANQTITVTDADLNADATVAETTTVKVTSGTVVYTLTATETGVNTGVFTATLTAAQLAVLSDGVITATYEDVKNTTGSSVTRTATATLNTVVGQVNYNAAATTAYSEGNPVAATLTGTGLTQVIGGGALVMKINGTQFTTNVTAINPGTSVADSAAAVAGEINAAAVAAGIITAPATVATVNGTNNIVITSPTAAGSTVEVVSNAATGTGLVVASASATTSAPVKAAWKFTLTTTPAVGEKITVKVGNVEKTYTVALGDTLTTIETALNTAFGTDFDVTLAAGSNVFTVTQDVAAPTTAELTVTITK</sequence>
<evidence type="ECO:0000313" key="4">
    <source>
        <dbReference type="EMBL" id="AAF22978.1"/>
    </source>
</evidence>
<dbReference type="Pfam" id="PF00395">
    <property type="entry name" value="SLH"/>
    <property type="match status" value="3"/>
</dbReference>
<feature type="domain" description="SLH" evidence="3">
    <location>
        <begin position="89"/>
        <end position="152"/>
    </location>
</feature>
<organism evidence="4">
    <name type="scientific">Lysinibacillus sphaericus</name>
    <name type="common">Bacillus sphaericus</name>
    <dbReference type="NCBI Taxonomy" id="1421"/>
    <lineage>
        <taxon>Bacteria</taxon>
        <taxon>Bacillati</taxon>
        <taxon>Bacillota</taxon>
        <taxon>Bacilli</taxon>
        <taxon>Bacillales</taxon>
        <taxon>Bacillaceae</taxon>
        <taxon>Lysinibacillus</taxon>
    </lineage>
</organism>
<evidence type="ECO:0000256" key="1">
    <source>
        <dbReference type="ARBA" id="ARBA00022729"/>
    </source>
</evidence>
<dbReference type="InterPro" id="IPR014755">
    <property type="entry name" value="Cu-Rt/internalin_Ig-like"/>
</dbReference>
<accession>Q9RER7</accession>
<feature type="signal peptide" evidence="2">
    <location>
        <begin position="1"/>
        <end position="30"/>
    </location>
</feature>
<dbReference type="InterPro" id="IPR051465">
    <property type="entry name" value="Cell_Envelope_Struct_Comp"/>
</dbReference>
<keyword evidence="1 2" id="KW-0732">Signal</keyword>
<evidence type="ECO:0000256" key="2">
    <source>
        <dbReference type="SAM" id="SignalP"/>
    </source>
</evidence>
<dbReference type="Gene3D" id="2.60.40.1220">
    <property type="match status" value="1"/>
</dbReference>
<feature type="domain" description="SLH" evidence="3">
    <location>
        <begin position="30"/>
        <end position="88"/>
    </location>
</feature>
<dbReference type="EMBL" id="AF211170">
    <property type="protein sequence ID" value="AAF22978.1"/>
    <property type="molecule type" value="Genomic_DNA"/>
</dbReference>
<proteinExistence type="predicted"/>
<gene>
    <name evidence="4" type="primary">sbpA</name>
</gene>
<dbReference type="InterPro" id="IPR001119">
    <property type="entry name" value="SLH_dom"/>
</dbReference>
<evidence type="ECO:0000259" key="3">
    <source>
        <dbReference type="PROSITE" id="PS51272"/>
    </source>
</evidence>
<feature type="chain" id="PRO_5004331917" evidence="2">
    <location>
        <begin position="31"/>
        <end position="1268"/>
    </location>
</feature>
<feature type="domain" description="SLH" evidence="3">
    <location>
        <begin position="153"/>
        <end position="216"/>
    </location>
</feature>
<protein>
    <submittedName>
        <fullName evidence="4">Surface layer protein</fullName>
    </submittedName>
</protein>